<keyword evidence="1" id="KW-0472">Membrane</keyword>
<feature type="transmembrane region" description="Helical" evidence="1">
    <location>
        <begin position="20"/>
        <end position="40"/>
    </location>
</feature>
<sequence length="42" mass="5003">MSRRARTELAADRRTERRMLWKGLLALLVVVVLVVLRQHYLL</sequence>
<keyword evidence="1" id="KW-0812">Transmembrane</keyword>
<reference evidence="2 3" key="1">
    <citation type="submission" date="2016-11" db="EMBL/GenBank/DDBJ databases">
        <authorList>
            <person name="Jaros S."/>
            <person name="Januszkiewicz K."/>
            <person name="Wedrychowicz H."/>
        </authorList>
    </citation>
    <scope>NUCLEOTIDE SEQUENCE [LARGE SCALE GENOMIC DNA]</scope>
    <source>
        <strain evidence="2 3">DSM 45627</strain>
    </source>
</reference>
<keyword evidence="1" id="KW-1133">Transmembrane helix</keyword>
<name>A0A1M5CI04_9ACTN</name>
<dbReference type="RefSeq" id="WP_268766563.1">
    <property type="nucleotide sequence ID" value="NZ_FQVU01000001.1"/>
</dbReference>
<evidence type="ECO:0000256" key="1">
    <source>
        <dbReference type="SAM" id="Phobius"/>
    </source>
</evidence>
<proteinExistence type="predicted"/>
<accession>A0A1M5CI04</accession>
<protein>
    <submittedName>
        <fullName evidence="2">Uncharacterized protein</fullName>
    </submittedName>
</protein>
<dbReference type="Proteomes" id="UP000186132">
    <property type="component" value="Unassembled WGS sequence"/>
</dbReference>
<evidence type="ECO:0000313" key="2">
    <source>
        <dbReference type="EMBL" id="SHF54227.1"/>
    </source>
</evidence>
<dbReference type="AlphaFoldDB" id="A0A1M5CI04"/>
<evidence type="ECO:0000313" key="3">
    <source>
        <dbReference type="Proteomes" id="UP000186132"/>
    </source>
</evidence>
<organism evidence="2 3">
    <name type="scientific">Jatrophihabitans endophyticus</name>
    <dbReference type="NCBI Taxonomy" id="1206085"/>
    <lineage>
        <taxon>Bacteria</taxon>
        <taxon>Bacillati</taxon>
        <taxon>Actinomycetota</taxon>
        <taxon>Actinomycetes</taxon>
        <taxon>Jatrophihabitantales</taxon>
        <taxon>Jatrophihabitantaceae</taxon>
        <taxon>Jatrophihabitans</taxon>
    </lineage>
</organism>
<dbReference type="STRING" id="1206085.SAMN05443575_0247"/>
<dbReference type="EMBL" id="FQVU01000001">
    <property type="protein sequence ID" value="SHF54227.1"/>
    <property type="molecule type" value="Genomic_DNA"/>
</dbReference>
<keyword evidence="3" id="KW-1185">Reference proteome</keyword>
<gene>
    <name evidence="2" type="ORF">SAMN05443575_0247</name>
</gene>